<comment type="caution">
    <text evidence="1">The sequence shown here is derived from an EMBL/GenBank/DDBJ whole genome shotgun (WGS) entry which is preliminary data.</text>
</comment>
<name>A0ABD3QI59_9STRA</name>
<reference evidence="1 2" key="1">
    <citation type="submission" date="2024-10" db="EMBL/GenBank/DDBJ databases">
        <title>Updated reference genomes for cyclostephanoid diatoms.</title>
        <authorList>
            <person name="Roberts W.R."/>
            <person name="Alverson A.J."/>
        </authorList>
    </citation>
    <scope>NUCLEOTIDE SEQUENCE [LARGE SCALE GENOMIC DNA]</scope>
    <source>
        <strain evidence="1 2">AJA276-08</strain>
    </source>
</reference>
<organism evidence="1 2">
    <name type="scientific">Stephanodiscus triporus</name>
    <dbReference type="NCBI Taxonomy" id="2934178"/>
    <lineage>
        <taxon>Eukaryota</taxon>
        <taxon>Sar</taxon>
        <taxon>Stramenopiles</taxon>
        <taxon>Ochrophyta</taxon>
        <taxon>Bacillariophyta</taxon>
        <taxon>Coscinodiscophyceae</taxon>
        <taxon>Thalassiosirophycidae</taxon>
        <taxon>Stephanodiscales</taxon>
        <taxon>Stephanodiscaceae</taxon>
        <taxon>Stephanodiscus</taxon>
    </lineage>
</organism>
<dbReference type="Proteomes" id="UP001530315">
    <property type="component" value="Unassembled WGS sequence"/>
</dbReference>
<dbReference type="InterPro" id="IPR003719">
    <property type="entry name" value="Phenazine_PhzF-like"/>
</dbReference>
<evidence type="ECO:0000313" key="1">
    <source>
        <dbReference type="EMBL" id="KAL3800064.1"/>
    </source>
</evidence>
<dbReference type="Pfam" id="PF02567">
    <property type="entry name" value="PhzC-PhzF"/>
    <property type="match status" value="1"/>
</dbReference>
<dbReference type="EMBL" id="JALLAZ020000231">
    <property type="protein sequence ID" value="KAL3800064.1"/>
    <property type="molecule type" value="Genomic_DNA"/>
</dbReference>
<dbReference type="SUPFAM" id="SSF54506">
    <property type="entry name" value="Diaminopimelate epimerase-like"/>
    <property type="match status" value="1"/>
</dbReference>
<keyword evidence="2" id="KW-1185">Reference proteome</keyword>
<protein>
    <submittedName>
        <fullName evidence="1">Uncharacterized protein</fullName>
    </submittedName>
</protein>
<dbReference type="Gene3D" id="3.10.310.10">
    <property type="entry name" value="Diaminopimelate Epimerase, Chain A, domain 1"/>
    <property type="match status" value="1"/>
</dbReference>
<dbReference type="AlphaFoldDB" id="A0ABD3QI59"/>
<proteinExistence type="predicted"/>
<sequence length="253" mass="28055">MIVSAEDNLQSSLLSSSLTTVSFLTAEERLRYDATVTGNEVQLFTDTRHYESECNSQPFSLEDILSEIGLAINDVHSEIDSDISWPTFINTSIARPKTIIPIASLERLHAATPPKNPEKFRKMCDSIDSTGVYLYSTFTKREIIEALAEERELAFECRQFPRSSGYSEDPATGIAAGALASSLHKRKIMRYKSESWGSGNYDIFQGTAMGRPSKIHVRIGESEETNSYPSLKVTYIGVVAFDAVAFSDLAIET</sequence>
<evidence type="ECO:0000313" key="2">
    <source>
        <dbReference type="Proteomes" id="UP001530315"/>
    </source>
</evidence>
<accession>A0ABD3QI59</accession>
<gene>
    <name evidence="1" type="ORF">ACHAW5_003712</name>
</gene>